<evidence type="ECO:0000256" key="2">
    <source>
        <dbReference type="ARBA" id="ARBA00022729"/>
    </source>
</evidence>
<reference evidence="8" key="1">
    <citation type="submission" date="2003-08" db="EMBL/GenBank/DDBJ databases">
        <authorList>
            <person name="Birren B."/>
            <person name="Nusbaum C."/>
            <person name="Abebe A."/>
            <person name="Abouelleil A."/>
            <person name="Adekoya E."/>
            <person name="Ait-zahra M."/>
            <person name="Allen N."/>
            <person name="Allen T."/>
            <person name="An P."/>
            <person name="Anderson M."/>
            <person name="Anderson S."/>
            <person name="Arachchi H."/>
            <person name="Armbruster J."/>
            <person name="Bachantsang P."/>
            <person name="Baldwin J."/>
            <person name="Barry A."/>
            <person name="Bayul T."/>
            <person name="Blitshsteyn B."/>
            <person name="Bloom T."/>
            <person name="Blye J."/>
            <person name="Boguslavskiy L."/>
            <person name="Borowsky M."/>
            <person name="Boukhgalter B."/>
            <person name="Brunache A."/>
            <person name="Butler J."/>
            <person name="Calixte N."/>
            <person name="Calvo S."/>
            <person name="Camarata J."/>
            <person name="Campo K."/>
            <person name="Chang J."/>
            <person name="Cheshatsang Y."/>
            <person name="Citroen M."/>
            <person name="Collymore A."/>
            <person name="Considine T."/>
            <person name="Cook A."/>
            <person name="Cooke P."/>
            <person name="Corum B."/>
            <person name="Cuomo C."/>
            <person name="David R."/>
            <person name="Dawoe T."/>
            <person name="Degray S."/>
            <person name="Dodge S."/>
            <person name="Dooley K."/>
            <person name="Dorje P."/>
            <person name="Dorjee K."/>
            <person name="Dorris L."/>
            <person name="Duffey N."/>
            <person name="Dupes A."/>
            <person name="Elkins T."/>
            <person name="Engels R."/>
            <person name="Erickson J."/>
            <person name="Farina A."/>
            <person name="Faro S."/>
            <person name="Ferreira P."/>
            <person name="Fischer H."/>
            <person name="Fitzgerald M."/>
            <person name="Foley K."/>
            <person name="Gage D."/>
            <person name="Galagan J."/>
            <person name="Gearin G."/>
            <person name="Gnerre S."/>
            <person name="Gnirke A."/>
            <person name="Goyette A."/>
            <person name="Graham J."/>
            <person name="Grandbois E."/>
            <person name="Gyaltsen K."/>
            <person name="Hafez N."/>
            <person name="Hagopian D."/>
            <person name="Hagos B."/>
            <person name="Hall J."/>
            <person name="Hatcher B."/>
            <person name="Heller A."/>
            <person name="Higgins H."/>
            <person name="Honan T."/>
            <person name="Horn A."/>
            <person name="Houde N."/>
            <person name="Hughes L."/>
            <person name="Hulme W."/>
            <person name="Husby E."/>
            <person name="Iliev I."/>
            <person name="Jaffe D."/>
            <person name="Jones C."/>
            <person name="Kamal M."/>
            <person name="Kamat A."/>
            <person name="Kamvysselis M."/>
            <person name="Karlsson E."/>
            <person name="Kells C."/>
            <person name="Kieu A."/>
            <person name="Kisner P."/>
            <person name="Kodira C."/>
            <person name="Kulbokas E."/>
            <person name="Labutti K."/>
            <person name="Lama D."/>
            <person name="Landers T."/>
            <person name="Leger J."/>
            <person name="Levine S."/>
            <person name="Lewis D."/>
            <person name="Lewis T."/>
            <person name="Lindblad-toh K."/>
            <person name="Liu X."/>
            <person name="Lokyitsang T."/>
            <person name="Lokyitsang Y."/>
            <person name="Lucien O."/>
            <person name="Lui A."/>
            <person name="Ma L.J."/>
            <person name="Mabbitt R."/>
            <person name="Macdonald J."/>
            <person name="Maclean C."/>
            <person name="Major J."/>
            <person name="Manning J."/>
            <person name="Marabella R."/>
            <person name="Maru K."/>
            <person name="Matthews C."/>
            <person name="Mauceli E."/>
            <person name="Mccarthy M."/>
            <person name="Mcdonough S."/>
            <person name="Mcghee T."/>
            <person name="Meldrim J."/>
            <person name="Meneus L."/>
            <person name="Mesirov J."/>
            <person name="Mihalev A."/>
            <person name="Mihova T."/>
            <person name="Mikkelsen T."/>
            <person name="Mlenga V."/>
            <person name="Moru K."/>
            <person name="Mozes J."/>
            <person name="Mulrain L."/>
            <person name="Munson G."/>
            <person name="Naylor J."/>
            <person name="Newes C."/>
            <person name="Nguyen C."/>
            <person name="Nguyen N."/>
            <person name="Nguyen T."/>
            <person name="Nicol R."/>
            <person name="Nielsen C."/>
            <person name="Nizzari M."/>
            <person name="Norbu C."/>
            <person name="Norbu N."/>
            <person name="O'donnell P."/>
            <person name="Okoawo O."/>
            <person name="O'leary S."/>
            <person name="Omotosho B."/>
            <person name="O'neill K."/>
            <person name="Osman S."/>
            <person name="Parker S."/>
            <person name="Perrin D."/>
            <person name="Phunkhang P."/>
            <person name="Piqani B."/>
            <person name="Purcell S."/>
            <person name="Rachupka T."/>
            <person name="Ramasamy U."/>
            <person name="Rameau R."/>
            <person name="Ray V."/>
            <person name="Raymond C."/>
            <person name="Retta R."/>
            <person name="Richardson S."/>
            <person name="Rise C."/>
            <person name="Rodriguez J."/>
            <person name="Rogers J."/>
            <person name="Rogov P."/>
            <person name="Rutman M."/>
            <person name="Schupbach R."/>
            <person name="Seaman C."/>
            <person name="Settipalli S."/>
            <person name="Sharpe T."/>
            <person name="Sheridan J."/>
            <person name="Sherpa N."/>
            <person name="Shi J."/>
            <person name="Smirnov S."/>
            <person name="Smith C."/>
            <person name="Sougnez C."/>
            <person name="Spencer B."/>
            <person name="Stalker J."/>
            <person name="Stange-thomann N."/>
            <person name="Stavropoulos S."/>
            <person name="Stetson K."/>
            <person name="Stone C."/>
            <person name="Stone S."/>
            <person name="Stubbs M."/>
            <person name="Talamas J."/>
            <person name="Tchuinga P."/>
            <person name="Tenzing P."/>
            <person name="Tesfaye S."/>
            <person name="Theodore J."/>
            <person name="Thoulutsang Y."/>
            <person name="Topham K."/>
            <person name="Towey S."/>
            <person name="Tsamla T."/>
            <person name="Tsomo N."/>
            <person name="Vallee D."/>
            <person name="Vassiliev H."/>
            <person name="Venkataraman V."/>
            <person name="Vinson J."/>
            <person name="Vo A."/>
            <person name="Wade C."/>
            <person name="Wang S."/>
            <person name="Wangchuk T."/>
            <person name="Wangdi T."/>
            <person name="Whittaker C."/>
            <person name="Wilkinson J."/>
            <person name="Wu Y."/>
            <person name="Wyman D."/>
            <person name="Yadav S."/>
            <person name="Yang S."/>
            <person name="Yang X."/>
            <person name="Yeager S."/>
            <person name="Yee E."/>
            <person name="Young G."/>
            <person name="Zainoun J."/>
            <person name="Zembeck L."/>
            <person name="Zimmer A."/>
            <person name="Zody M."/>
            <person name="Lander E."/>
        </authorList>
    </citation>
    <scope>NUCLEOTIDE SEQUENCE [LARGE SCALE GENOMIC DNA]</scope>
</reference>
<dbReference type="GeneTree" id="ENSGT00940000161095"/>
<keyword evidence="3" id="KW-0677">Repeat</keyword>
<evidence type="ECO:0000313" key="7">
    <source>
        <dbReference type="Ensembl" id="ENSCSAVP00000016329.1"/>
    </source>
</evidence>
<evidence type="ECO:0000256" key="4">
    <source>
        <dbReference type="SAM" id="Phobius"/>
    </source>
</evidence>
<dbReference type="InterPro" id="IPR000483">
    <property type="entry name" value="Cys-rich_flank_reg_C"/>
</dbReference>
<evidence type="ECO:0000256" key="3">
    <source>
        <dbReference type="ARBA" id="ARBA00022737"/>
    </source>
</evidence>
<proteinExistence type="predicted"/>
<dbReference type="PANTHER" id="PTHR24373">
    <property type="entry name" value="SLIT RELATED LEUCINE-RICH REPEAT NEURONAL PROTEIN"/>
    <property type="match status" value="1"/>
</dbReference>
<reference evidence="7" key="2">
    <citation type="submission" date="2025-08" db="UniProtKB">
        <authorList>
            <consortium name="Ensembl"/>
        </authorList>
    </citation>
    <scope>IDENTIFICATION</scope>
</reference>
<dbReference type="InterPro" id="IPR003591">
    <property type="entry name" value="Leu-rich_rpt_typical-subtyp"/>
</dbReference>
<feature type="signal peptide" evidence="5">
    <location>
        <begin position="1"/>
        <end position="20"/>
    </location>
</feature>
<organism evidence="7 8">
    <name type="scientific">Ciona savignyi</name>
    <name type="common">Pacific transparent sea squirt</name>
    <dbReference type="NCBI Taxonomy" id="51511"/>
    <lineage>
        <taxon>Eukaryota</taxon>
        <taxon>Metazoa</taxon>
        <taxon>Chordata</taxon>
        <taxon>Tunicata</taxon>
        <taxon>Ascidiacea</taxon>
        <taxon>Phlebobranchia</taxon>
        <taxon>Cionidae</taxon>
        <taxon>Ciona</taxon>
    </lineage>
</organism>
<evidence type="ECO:0000259" key="6">
    <source>
        <dbReference type="SMART" id="SM00082"/>
    </source>
</evidence>
<dbReference type="Ensembl" id="ENSCSAVT00000016510.1">
    <property type="protein sequence ID" value="ENSCSAVP00000016329.1"/>
    <property type="gene ID" value="ENSCSAVG00000009613.1"/>
</dbReference>
<dbReference type="PANTHER" id="PTHR24373:SF293">
    <property type="entry name" value="TOLL-LIKE RECEPTOR 3"/>
    <property type="match status" value="1"/>
</dbReference>
<accession>H2ZFG3</accession>
<dbReference type="Pfam" id="PF13855">
    <property type="entry name" value="LRR_8"/>
    <property type="match status" value="6"/>
</dbReference>
<dbReference type="FunFam" id="3.80.10.10:FF:001164">
    <property type="entry name" value="GH01279p"/>
    <property type="match status" value="1"/>
</dbReference>
<keyword evidence="4" id="KW-0812">Transmembrane</keyword>
<dbReference type="PROSITE" id="PS51450">
    <property type="entry name" value="LRR"/>
    <property type="match status" value="4"/>
</dbReference>
<reference evidence="7" key="3">
    <citation type="submission" date="2025-09" db="UniProtKB">
        <authorList>
            <consortium name="Ensembl"/>
        </authorList>
    </citation>
    <scope>IDENTIFICATION</scope>
</reference>
<feature type="domain" description="LRRCT" evidence="6">
    <location>
        <begin position="755"/>
        <end position="810"/>
    </location>
</feature>
<dbReference type="Pfam" id="PF00560">
    <property type="entry name" value="LRR_1"/>
    <property type="match status" value="1"/>
</dbReference>
<keyword evidence="4" id="KW-1133">Transmembrane helix</keyword>
<dbReference type="InterPro" id="IPR032675">
    <property type="entry name" value="LRR_dom_sf"/>
</dbReference>
<name>H2ZFG3_CIOSA</name>
<dbReference type="OMA" id="PPITERW"/>
<protein>
    <recommendedName>
        <fullName evidence="6">LRRCT domain-containing protein</fullName>
    </recommendedName>
</protein>
<sequence length="923" mass="101955">TTRDVFQALVVLCISTTSRAGYNCISKCSCSMIEGEIVADCVALNFTSIPVPSDYQVNQLNMNYNGLTVLKVNSFMAFTALKVISLRGNRMQAVESGAFVGLDRSKLEKLDLSLNRLISVPTADLQLLSASLSSLSLSYNALRRYPTQLGKMQKLESLDISHNSAMSSLPKGNAFPSTLKILNMSYTSISKFKQEDFAKLTNLRVLIMSDNLASGAVNFEAGTFAQLIALRYIDLSRCYCRRLPVDSFTNLANLSTLLLKASDINRIPIFKDKFESSTMETANFVTKSSALNVTHTTALPIDVNSNHSTAITTVAPTTRPPITERWFNPILETLDMSHNRKLAITSSSNEHMFVSSLKTLELSNTKINSVNSKYFSNLKNLKVLGLCRSRLINVAKDALVDLTNLTNLCLSGNPLNQIPLLPHSLRNISLDKTRIRNLTKESMGNLTNLVELDFSGGYLEHVSDNSMANMCQLVKLNLSNNGITVITYMTLFIRTSILNELDLSSNAISFVEGAAFSSHLNLKQLNLYANRLDEITEETLQGLTSLVHLNLANNGVIEIAPYAFKDLANLEVLDLKNNDLEIIFEEQLTACTKLKTLNLNNNQLLHIHPINLQQLATLQLNNNNLTELPRLVAPACTIVLQELTHGIMAGCPAIQQLFLQYNPALAVSDFAVFRDVPHLTELNLEKCSVHQFVEVMLPSLKVLLLSENYITEANTSIAATMPLLQRIDLSFNNLSIVNPSVFKSENLKSVDFSANTFQCDCSLLPFVNWVKRENEELNVVVIGSTEYMCSGPAPFFSQLVLHAVDGLDCTPKPEPQKATIAMEIVLGVVTGVALLFSVLIACYCRRRVSSSNASSASSVDDATSNNVFSLHCCDWLAVNLRSRAILRGRARSRDRVLSEEERRDLMIATPLASPLDDEPPELL</sequence>
<evidence type="ECO:0000313" key="8">
    <source>
        <dbReference type="Proteomes" id="UP000007875"/>
    </source>
</evidence>
<dbReference type="GO" id="GO:0005615">
    <property type="term" value="C:extracellular space"/>
    <property type="evidence" value="ECO:0007669"/>
    <property type="project" value="TreeGrafter"/>
</dbReference>
<dbReference type="SMART" id="SM00082">
    <property type="entry name" value="LRRCT"/>
    <property type="match status" value="1"/>
</dbReference>
<dbReference type="HOGENOM" id="CLU_316332_0_0_1"/>
<feature type="chain" id="PRO_5003579191" description="LRRCT domain-containing protein" evidence="5">
    <location>
        <begin position="21"/>
        <end position="923"/>
    </location>
</feature>
<evidence type="ECO:0000256" key="5">
    <source>
        <dbReference type="SAM" id="SignalP"/>
    </source>
</evidence>
<keyword evidence="2 5" id="KW-0732">Signal</keyword>
<dbReference type="InterPro" id="IPR050328">
    <property type="entry name" value="Dev_Immune_Receptor"/>
</dbReference>
<dbReference type="InParanoid" id="H2ZFG3"/>
<keyword evidence="1" id="KW-0433">Leucine-rich repeat</keyword>
<dbReference type="eggNOG" id="KOG0619">
    <property type="taxonomic scope" value="Eukaryota"/>
</dbReference>
<dbReference type="Proteomes" id="UP000007875">
    <property type="component" value="Unassembled WGS sequence"/>
</dbReference>
<dbReference type="Gene3D" id="3.80.10.10">
    <property type="entry name" value="Ribonuclease Inhibitor"/>
    <property type="match status" value="5"/>
</dbReference>
<dbReference type="InterPro" id="IPR001611">
    <property type="entry name" value="Leu-rich_rpt"/>
</dbReference>
<dbReference type="SUPFAM" id="SSF52058">
    <property type="entry name" value="L domain-like"/>
    <property type="match status" value="3"/>
</dbReference>
<dbReference type="GO" id="GO:0031012">
    <property type="term" value="C:extracellular matrix"/>
    <property type="evidence" value="ECO:0007669"/>
    <property type="project" value="TreeGrafter"/>
</dbReference>
<feature type="transmembrane region" description="Helical" evidence="4">
    <location>
        <begin position="820"/>
        <end position="844"/>
    </location>
</feature>
<dbReference type="SMART" id="SM00369">
    <property type="entry name" value="LRR_TYP"/>
    <property type="match status" value="16"/>
</dbReference>
<evidence type="ECO:0000256" key="1">
    <source>
        <dbReference type="ARBA" id="ARBA00022614"/>
    </source>
</evidence>
<dbReference type="STRING" id="51511.ENSCSAVP00000016329"/>
<keyword evidence="8" id="KW-1185">Reference proteome</keyword>
<dbReference type="AlphaFoldDB" id="H2ZFG3"/>
<keyword evidence="4" id="KW-0472">Membrane</keyword>